<accession>A0AAN6F5Q5</accession>
<sequence>SLAEAFDCLCQISRMGIGQLEANIFNEVDYRGRDANVCWHLAEGDEGTASPISAAAVYVRSAERQNIGSYRATNITSITSKCTIILIVILIGCLDQTPIGIANGESAAASCGAYGAYLHERASEPIHRDIRATRSLSDFTQLRHRAATSQTEALPGNFMY</sequence>
<reference evidence="1" key="1">
    <citation type="submission" date="2021-12" db="EMBL/GenBank/DDBJ databases">
        <title>Black yeast isolated from Biological Soil Crust.</title>
        <authorList>
            <person name="Kurbessoian T."/>
        </authorList>
    </citation>
    <scope>NUCLEOTIDE SEQUENCE</scope>
    <source>
        <strain evidence="1">CCFEE 5208</strain>
    </source>
</reference>
<feature type="non-terminal residue" evidence="1">
    <location>
        <position position="1"/>
    </location>
</feature>
<protein>
    <submittedName>
        <fullName evidence="1">Uncharacterized protein</fullName>
    </submittedName>
</protein>
<dbReference type="Proteomes" id="UP001168146">
    <property type="component" value="Unassembled WGS sequence"/>
</dbReference>
<dbReference type="EMBL" id="JASUXU010000184">
    <property type="protein sequence ID" value="KAK0302499.1"/>
    <property type="molecule type" value="Genomic_DNA"/>
</dbReference>
<gene>
    <name evidence="1" type="ORF">LTR82_017850</name>
</gene>
<evidence type="ECO:0000313" key="1">
    <source>
        <dbReference type="EMBL" id="KAK0302499.1"/>
    </source>
</evidence>
<name>A0AAN6F5Q5_9PEZI</name>
<dbReference type="AlphaFoldDB" id="A0AAN6F5Q5"/>
<evidence type="ECO:0000313" key="2">
    <source>
        <dbReference type="Proteomes" id="UP001168146"/>
    </source>
</evidence>
<proteinExistence type="predicted"/>
<comment type="caution">
    <text evidence="1">The sequence shown here is derived from an EMBL/GenBank/DDBJ whole genome shotgun (WGS) entry which is preliminary data.</text>
</comment>
<organism evidence="1 2">
    <name type="scientific">Friedmanniomyces endolithicus</name>
    <dbReference type="NCBI Taxonomy" id="329885"/>
    <lineage>
        <taxon>Eukaryota</taxon>
        <taxon>Fungi</taxon>
        <taxon>Dikarya</taxon>
        <taxon>Ascomycota</taxon>
        <taxon>Pezizomycotina</taxon>
        <taxon>Dothideomycetes</taxon>
        <taxon>Dothideomycetidae</taxon>
        <taxon>Mycosphaerellales</taxon>
        <taxon>Teratosphaeriaceae</taxon>
        <taxon>Friedmanniomyces</taxon>
    </lineage>
</organism>